<sequence>MKARYYVHCFEGFDPLDEYRLLRVGGLINSAESLRSVFNSYLFSSITSDFYENRYGDVDETLVAIEQIEHGKLDAYDTGGNGFSHHITRERVRFEHSVFGECPEWPIWCCTLAQYKAALQGYRRFLDMPKSIDSELIIDLPDGEARCD</sequence>
<proteinExistence type="predicted"/>
<dbReference type="EMBL" id="CCAE010000005">
    <property type="protein sequence ID" value="CDN86582.1"/>
    <property type="molecule type" value="Genomic_DNA"/>
</dbReference>
<organism evidence="1 2">
    <name type="scientific">Hydrogenophaga intermedia</name>
    <dbReference type="NCBI Taxonomy" id="65786"/>
    <lineage>
        <taxon>Bacteria</taxon>
        <taxon>Pseudomonadati</taxon>
        <taxon>Pseudomonadota</taxon>
        <taxon>Betaproteobacteria</taxon>
        <taxon>Burkholderiales</taxon>
        <taxon>Comamonadaceae</taxon>
        <taxon>Hydrogenophaga</taxon>
    </lineage>
</organism>
<protein>
    <submittedName>
        <fullName evidence="1">Uncharacterized protein</fullName>
    </submittedName>
</protein>
<evidence type="ECO:0000313" key="2">
    <source>
        <dbReference type="Proteomes" id="UP000028878"/>
    </source>
</evidence>
<dbReference type="Proteomes" id="UP000028878">
    <property type="component" value="Unassembled WGS sequence"/>
</dbReference>
<evidence type="ECO:0000313" key="1">
    <source>
        <dbReference type="EMBL" id="CDN86582.1"/>
    </source>
</evidence>
<accession>A0A1L1P9N4</accession>
<reference evidence="2" key="1">
    <citation type="submission" date="2014-11" db="EMBL/GenBank/DDBJ databases">
        <title>Draft genome sequence of Hydrogenophaga intermedia S1.</title>
        <authorList>
            <person name="Gan H.M."/>
            <person name="Chew T.H."/>
            <person name="Stolz A."/>
        </authorList>
    </citation>
    <scope>NUCLEOTIDE SEQUENCE [LARGE SCALE GENOMIC DNA]</scope>
    <source>
        <strain evidence="2">S1</strain>
    </source>
</reference>
<gene>
    <name evidence="1" type="ORF">BN948_00987</name>
</gene>
<keyword evidence="2" id="KW-1185">Reference proteome</keyword>
<name>A0A1L1P9N4_HYDIT</name>
<dbReference type="AlphaFoldDB" id="A0A1L1P9N4"/>
<dbReference type="RefSeq" id="WP_009515873.1">
    <property type="nucleotide sequence ID" value="NZ_CCAE010000005.1"/>
</dbReference>